<organism evidence="2 3">
    <name type="scientific">Leptospira soteropolitanensis</name>
    <dbReference type="NCBI Taxonomy" id="2950025"/>
    <lineage>
        <taxon>Bacteria</taxon>
        <taxon>Pseudomonadati</taxon>
        <taxon>Spirochaetota</taxon>
        <taxon>Spirochaetia</taxon>
        <taxon>Leptospirales</taxon>
        <taxon>Leptospiraceae</taxon>
        <taxon>Leptospira</taxon>
    </lineage>
</organism>
<sequence>ISNDKIKFINALLLHDHLHWNHRYSLHCHQMKNDLLPPMRNDHHLQNDYLTDWRKKSGMRKTGFLNHNWSNKPYKGLDR</sequence>
<dbReference type="EMBL" id="JAMQPM010000089">
    <property type="protein sequence ID" value="MCW7528560.1"/>
    <property type="molecule type" value="Genomic_DNA"/>
</dbReference>
<reference evidence="2 4" key="1">
    <citation type="submission" date="2022-06" db="EMBL/GenBank/DDBJ databases">
        <title>Leptospira isolates from biofilms formed at urban environments.</title>
        <authorList>
            <person name="Ribeiro P.S."/>
            <person name="Sousa T."/>
            <person name="Carvalho N."/>
            <person name="Aburjaile F."/>
            <person name="Neves F."/>
            <person name="Oliveira D."/>
            <person name="Blanco L."/>
            <person name="Lima J."/>
            <person name="Costa F."/>
            <person name="Brenig B."/>
            <person name="Soares S."/>
            <person name="Ramos R."/>
            <person name="Goes-Neto A."/>
            <person name="Matiuzzi M."/>
            <person name="Azevedo V."/>
            <person name="Ristow P."/>
        </authorList>
    </citation>
    <scope>NUCLEOTIDE SEQUENCE</scope>
    <source>
        <strain evidence="1 4">VSF19</strain>
        <strain evidence="2">VSF20</strain>
    </source>
</reference>
<name>A0AAW5VQ41_9LEPT</name>
<evidence type="ECO:0000313" key="4">
    <source>
        <dbReference type="Proteomes" id="UP001208912"/>
    </source>
</evidence>
<feature type="non-terminal residue" evidence="2">
    <location>
        <position position="1"/>
    </location>
</feature>
<gene>
    <name evidence="1" type="ORF">ND861_19545</name>
    <name evidence="2" type="ORF">ND862_19585</name>
</gene>
<evidence type="ECO:0000313" key="3">
    <source>
        <dbReference type="Proteomes" id="UP001208540"/>
    </source>
</evidence>
<evidence type="ECO:0000313" key="1">
    <source>
        <dbReference type="EMBL" id="MCW7528560.1"/>
    </source>
</evidence>
<protein>
    <submittedName>
        <fullName evidence="2">Uncharacterized protein</fullName>
    </submittedName>
</protein>
<dbReference type="Proteomes" id="UP001208912">
    <property type="component" value="Unassembled WGS sequence"/>
</dbReference>
<accession>A0AAW5VQ41</accession>
<comment type="caution">
    <text evidence="2">The sequence shown here is derived from an EMBL/GenBank/DDBJ whole genome shotgun (WGS) entry which is preliminary data.</text>
</comment>
<dbReference type="AlphaFoldDB" id="A0AAW5VQ41"/>
<dbReference type="EMBL" id="JAMQPL010000094">
    <property type="protein sequence ID" value="MCW7532426.1"/>
    <property type="molecule type" value="Genomic_DNA"/>
</dbReference>
<keyword evidence="4" id="KW-1185">Reference proteome</keyword>
<proteinExistence type="predicted"/>
<dbReference type="RefSeq" id="WP_265353638.1">
    <property type="nucleotide sequence ID" value="NZ_JAMQPL010000094.1"/>
</dbReference>
<evidence type="ECO:0000313" key="2">
    <source>
        <dbReference type="EMBL" id="MCW7532426.1"/>
    </source>
</evidence>
<dbReference type="Proteomes" id="UP001208540">
    <property type="component" value="Unassembled WGS sequence"/>
</dbReference>